<organism evidence="8 9">
    <name type="scientific">Sporosarcina newyorkensis 2681</name>
    <dbReference type="NCBI Taxonomy" id="1027292"/>
    <lineage>
        <taxon>Bacteria</taxon>
        <taxon>Bacillati</taxon>
        <taxon>Bacillota</taxon>
        <taxon>Bacilli</taxon>
        <taxon>Bacillales</taxon>
        <taxon>Caryophanaceae</taxon>
        <taxon>Sporosarcina</taxon>
    </lineage>
</organism>
<dbReference type="MEROPS" id="M20.018"/>
<dbReference type="STRING" id="759851.SAMN04244570_0756"/>
<dbReference type="EC" id="3.4.11.14" evidence="8"/>
<gene>
    <name evidence="8" type="primary">pepT</name>
    <name evidence="8" type="ORF">HMPREF9372_0214</name>
</gene>
<name>F9DN34_9BACL</name>
<dbReference type="PANTHER" id="PTHR42994">
    <property type="entry name" value="PEPTIDASE T"/>
    <property type="match status" value="1"/>
</dbReference>
<protein>
    <submittedName>
        <fullName evidence="8">M20/M25/M40 family peptidase</fullName>
        <ecNumber evidence="8">3.4.11.14</ecNumber>
    </submittedName>
</protein>
<sequence>MQAQFKICGGIIFVQRVFGHPLNRKYTSIHLNSYRGVSLLLNKDKGVFLLNKQRLLDEFLELVKIDSETKNERQIADVLTKKLEALGFEVTEDDTSEKTGHGAGNLIANLKGSIPEADPIYFTCHMDTVVPGQQIQPVVKDDGYVYSDGTTILGADDKAGIAALLEMAKVLQEQNKPHGDIQFIITAGEESGLVGAKEMNPDALKAKYGFAIDSDGKVGGIVTAAPYQSKLWTTIYGKTAHAGVAPEKGISAISLAAKSIAGMKLGRIDHETTANIGRFEGGQATNIVCEEAFILSEVRSINPEKMQKQIDSMTEKFATTASSLGGQAETKTELMYPGFNLTEQEPVVQVAMKAIRKIGREPNIMTSGGSDGNVFNGMGVPTVTLSVGYEEIHTKNERMPIEELNLLTELLLEIVEQAATTAE</sequence>
<keyword evidence="8" id="KW-0031">Aminopeptidase</keyword>
<dbReference type="HOGENOM" id="CLU_021802_6_0_9"/>
<dbReference type="eggNOG" id="COG2195">
    <property type="taxonomic scope" value="Bacteria"/>
</dbReference>
<dbReference type="NCBIfam" id="TIGR01883">
    <property type="entry name" value="PepT-like"/>
    <property type="match status" value="1"/>
</dbReference>
<reference evidence="8 9" key="1">
    <citation type="submission" date="2011-04" db="EMBL/GenBank/DDBJ databases">
        <authorList>
            <person name="Muzny D."/>
            <person name="Qin X."/>
            <person name="Deng J."/>
            <person name="Jiang H."/>
            <person name="Liu Y."/>
            <person name="Qu J."/>
            <person name="Song X.-Z."/>
            <person name="Zhang L."/>
            <person name="Thornton R."/>
            <person name="Coyle M."/>
            <person name="Francisco L."/>
            <person name="Jackson L."/>
            <person name="Javaid M."/>
            <person name="Korchina V."/>
            <person name="Kovar C."/>
            <person name="Mata R."/>
            <person name="Mathew T."/>
            <person name="Ngo R."/>
            <person name="Nguyen L."/>
            <person name="Nguyen N."/>
            <person name="Okwuonu G."/>
            <person name="Ongeri F."/>
            <person name="Pham C."/>
            <person name="Simmons D."/>
            <person name="Wilczek-Boney K."/>
            <person name="Hale W."/>
            <person name="Jakkamsetti A."/>
            <person name="Pham P."/>
            <person name="Ruth R."/>
            <person name="San Lucas F."/>
            <person name="Warren J."/>
            <person name="Zhang J."/>
            <person name="Zhao Z."/>
            <person name="Zhou C."/>
            <person name="Zhu D."/>
            <person name="Lee S."/>
            <person name="Bess C."/>
            <person name="Blankenburg K."/>
            <person name="Forbes L."/>
            <person name="Fu Q."/>
            <person name="Gubbala S."/>
            <person name="Hirani K."/>
            <person name="Jayaseelan J.C."/>
            <person name="Lara F."/>
            <person name="Munidasa M."/>
            <person name="Palculict T."/>
            <person name="Patil S."/>
            <person name="Pu L.-L."/>
            <person name="Saada N."/>
            <person name="Tang L."/>
            <person name="Weissenberger G."/>
            <person name="Zhu Y."/>
            <person name="Hemphill L."/>
            <person name="Shang Y."/>
            <person name="Youmans B."/>
            <person name="Ayvaz T."/>
            <person name="Ross M."/>
            <person name="Santibanez J."/>
            <person name="Aqrawi P."/>
            <person name="Gross S."/>
            <person name="Joshi V."/>
            <person name="Fowler G."/>
            <person name="Nazareth L."/>
            <person name="Reid J."/>
            <person name="Worley K."/>
            <person name="Petrosino J."/>
            <person name="Highlander S."/>
            <person name="Gibbs R."/>
        </authorList>
    </citation>
    <scope>NUCLEOTIDE SEQUENCE [LARGE SCALE GENOMIC DNA]</scope>
    <source>
        <strain evidence="8 9">2681</strain>
    </source>
</reference>
<dbReference type="EMBL" id="AFPZ01000009">
    <property type="protein sequence ID" value="EGQ27734.1"/>
    <property type="molecule type" value="Genomic_DNA"/>
</dbReference>
<dbReference type="SUPFAM" id="SSF53187">
    <property type="entry name" value="Zn-dependent exopeptidases"/>
    <property type="match status" value="1"/>
</dbReference>
<keyword evidence="4 8" id="KW-0378">Hydrolase</keyword>
<proteinExistence type="predicted"/>
<dbReference type="Gene3D" id="3.30.70.360">
    <property type="match status" value="1"/>
</dbReference>
<dbReference type="GO" id="GO:0046872">
    <property type="term" value="F:metal ion binding"/>
    <property type="evidence" value="ECO:0007669"/>
    <property type="project" value="UniProtKB-KW"/>
</dbReference>
<dbReference type="PROSITE" id="PS00759">
    <property type="entry name" value="ARGE_DAPE_CPG2_2"/>
    <property type="match status" value="1"/>
</dbReference>
<evidence type="ECO:0000256" key="1">
    <source>
        <dbReference type="ARBA" id="ARBA00001947"/>
    </source>
</evidence>
<evidence type="ECO:0000313" key="9">
    <source>
        <dbReference type="Proteomes" id="UP000005316"/>
    </source>
</evidence>
<dbReference type="GO" id="GO:0016285">
    <property type="term" value="F:alanyl aminopeptidase activity"/>
    <property type="evidence" value="ECO:0007669"/>
    <property type="project" value="UniProtKB-EC"/>
</dbReference>
<dbReference type="Gene3D" id="3.40.630.10">
    <property type="entry name" value="Zn peptidases"/>
    <property type="match status" value="1"/>
</dbReference>
<comment type="caution">
    <text evidence="8">The sequence shown here is derived from an EMBL/GenBank/DDBJ whole genome shotgun (WGS) entry which is preliminary data.</text>
</comment>
<comment type="cofactor">
    <cofactor evidence="1">
        <name>Zn(2+)</name>
        <dbReference type="ChEBI" id="CHEBI:29105"/>
    </cofactor>
</comment>
<dbReference type="PANTHER" id="PTHR42994:SF2">
    <property type="entry name" value="PEPTIDASE"/>
    <property type="match status" value="1"/>
</dbReference>
<dbReference type="Pfam" id="PF01546">
    <property type="entry name" value="Peptidase_M20"/>
    <property type="match status" value="1"/>
</dbReference>
<dbReference type="InterPro" id="IPR002933">
    <property type="entry name" value="Peptidase_M20"/>
</dbReference>
<evidence type="ECO:0000256" key="5">
    <source>
        <dbReference type="ARBA" id="ARBA00022833"/>
    </source>
</evidence>
<keyword evidence="2" id="KW-0645">Protease</keyword>
<dbReference type="InterPro" id="IPR010162">
    <property type="entry name" value="PepT-like"/>
</dbReference>
<evidence type="ECO:0000313" key="8">
    <source>
        <dbReference type="EMBL" id="EGQ27734.1"/>
    </source>
</evidence>
<dbReference type="SUPFAM" id="SSF55031">
    <property type="entry name" value="Bacterial exopeptidase dimerisation domain"/>
    <property type="match status" value="1"/>
</dbReference>
<keyword evidence="5" id="KW-0862">Zinc</keyword>
<feature type="domain" description="Peptidase M20 dimerisation" evidence="7">
    <location>
        <begin position="232"/>
        <end position="320"/>
    </location>
</feature>
<keyword evidence="3" id="KW-0479">Metal-binding</keyword>
<dbReference type="InterPro" id="IPR001261">
    <property type="entry name" value="ArgE/DapE_CS"/>
</dbReference>
<evidence type="ECO:0000256" key="3">
    <source>
        <dbReference type="ARBA" id="ARBA00022723"/>
    </source>
</evidence>
<dbReference type="Pfam" id="PF07687">
    <property type="entry name" value="M20_dimer"/>
    <property type="match status" value="1"/>
</dbReference>
<dbReference type="InterPro" id="IPR011650">
    <property type="entry name" value="Peptidase_M20_dimer"/>
</dbReference>
<accession>F9DN34</accession>
<evidence type="ECO:0000259" key="7">
    <source>
        <dbReference type="Pfam" id="PF07687"/>
    </source>
</evidence>
<evidence type="ECO:0000256" key="4">
    <source>
        <dbReference type="ARBA" id="ARBA00022801"/>
    </source>
</evidence>
<dbReference type="AlphaFoldDB" id="F9DN34"/>
<dbReference type="InterPro" id="IPR036264">
    <property type="entry name" value="Bact_exopeptidase_dim_dom"/>
</dbReference>
<dbReference type="Proteomes" id="UP000005316">
    <property type="component" value="Unassembled WGS sequence"/>
</dbReference>
<dbReference type="GO" id="GO:0006508">
    <property type="term" value="P:proteolysis"/>
    <property type="evidence" value="ECO:0007669"/>
    <property type="project" value="UniProtKB-KW"/>
</dbReference>
<evidence type="ECO:0000256" key="2">
    <source>
        <dbReference type="ARBA" id="ARBA00022670"/>
    </source>
</evidence>
<evidence type="ECO:0000256" key="6">
    <source>
        <dbReference type="ARBA" id="ARBA00023049"/>
    </source>
</evidence>
<keyword evidence="6" id="KW-0482">Metalloprotease</keyword>
<dbReference type="GO" id="GO:0008237">
    <property type="term" value="F:metallopeptidase activity"/>
    <property type="evidence" value="ECO:0007669"/>
    <property type="project" value="UniProtKB-KW"/>
</dbReference>